<accession>A0A3R9PG35</accession>
<protein>
    <recommendedName>
        <fullName evidence="3">Ribbon-helix-helix protein, copG family</fullName>
    </recommendedName>
</protein>
<name>A0A3R9PG35_9BACI</name>
<comment type="caution">
    <text evidence="1">The sequence shown here is derived from an EMBL/GenBank/DDBJ whole genome shotgun (WGS) entry which is preliminary data.</text>
</comment>
<dbReference type="OrthoDB" id="2971305at2"/>
<evidence type="ECO:0000313" key="1">
    <source>
        <dbReference type="EMBL" id="RSL29973.1"/>
    </source>
</evidence>
<evidence type="ECO:0008006" key="3">
    <source>
        <dbReference type="Google" id="ProtNLM"/>
    </source>
</evidence>
<gene>
    <name evidence="1" type="ORF">D7Z54_28560</name>
</gene>
<reference evidence="1 2" key="1">
    <citation type="submission" date="2018-10" db="EMBL/GenBank/DDBJ databases">
        <title>Draft genome sequence of Bacillus salarius IM0101, isolated from a hypersaline soil in Inner Mongolia, China.</title>
        <authorList>
            <person name="Yamprayoonswat W."/>
            <person name="Boonvisut S."/>
            <person name="Jumpathong W."/>
            <person name="Sittihan S."/>
            <person name="Ruangsuj P."/>
            <person name="Wanthongcharoen S."/>
            <person name="Thongpramul N."/>
            <person name="Pimmason S."/>
            <person name="Yu B."/>
            <person name="Yasawong M."/>
        </authorList>
    </citation>
    <scope>NUCLEOTIDE SEQUENCE [LARGE SCALE GENOMIC DNA]</scope>
    <source>
        <strain evidence="1 2">IM0101</strain>
    </source>
</reference>
<evidence type="ECO:0000313" key="2">
    <source>
        <dbReference type="Proteomes" id="UP000275076"/>
    </source>
</evidence>
<dbReference type="Proteomes" id="UP000275076">
    <property type="component" value="Unassembled WGS sequence"/>
</dbReference>
<proteinExistence type="predicted"/>
<keyword evidence="2" id="KW-1185">Reference proteome</keyword>
<organism evidence="1 2">
    <name type="scientific">Salibacterium salarium</name>
    <dbReference type="NCBI Taxonomy" id="284579"/>
    <lineage>
        <taxon>Bacteria</taxon>
        <taxon>Bacillati</taxon>
        <taxon>Bacillota</taxon>
        <taxon>Bacilli</taxon>
        <taxon>Bacillales</taxon>
        <taxon>Bacillaceae</taxon>
    </lineage>
</organism>
<dbReference type="AlphaFoldDB" id="A0A3R9PG35"/>
<dbReference type="EMBL" id="RBVX01000046">
    <property type="protein sequence ID" value="RSL29973.1"/>
    <property type="molecule type" value="Genomic_DNA"/>
</dbReference>
<sequence>MKRKQFHLSPVEELLLQNLSKDTGQSEAEVVREAIKHYGAKKRRGSPNPLIEMANQATADMDEKDLSAHHDKYLLEIFQSEE</sequence>
<dbReference type="RefSeq" id="WP_125561574.1">
    <property type="nucleotide sequence ID" value="NZ_RBVX01000046.1"/>
</dbReference>